<evidence type="ECO:0000259" key="3">
    <source>
        <dbReference type="Pfam" id="PF24346"/>
    </source>
</evidence>
<gene>
    <name evidence="4" type="ORF">G4Z14_14040</name>
</gene>
<dbReference type="Pfam" id="PF01345">
    <property type="entry name" value="DUF11"/>
    <property type="match status" value="1"/>
</dbReference>
<dbReference type="InterPro" id="IPR047589">
    <property type="entry name" value="DUF11_rpt"/>
</dbReference>
<dbReference type="Proteomes" id="UP000477782">
    <property type="component" value="Unassembled WGS sequence"/>
</dbReference>
<dbReference type="Gene3D" id="2.60.40.10">
    <property type="entry name" value="Immunoglobulins"/>
    <property type="match status" value="1"/>
</dbReference>
<dbReference type="RefSeq" id="WP_164626799.1">
    <property type="nucleotide sequence ID" value="NZ_JAAIVJ010000008.1"/>
</dbReference>
<dbReference type="InterPro" id="IPR001434">
    <property type="entry name" value="OmcB-like_DUF11"/>
</dbReference>
<feature type="domain" description="DUF11" evidence="2">
    <location>
        <begin position="206"/>
        <end position="300"/>
    </location>
</feature>
<accession>A0A6M0QWW5</accession>
<reference evidence="4 5" key="1">
    <citation type="submission" date="2020-02" db="EMBL/GenBank/DDBJ databases">
        <authorList>
            <person name="Chen W.-M."/>
        </authorList>
    </citation>
    <scope>NUCLEOTIDE SEQUENCE [LARGE SCALE GENOMIC DNA]</scope>
    <source>
        <strain evidence="4 5">KMS-5</strain>
    </source>
</reference>
<evidence type="ECO:0000259" key="2">
    <source>
        <dbReference type="Pfam" id="PF01345"/>
    </source>
</evidence>
<sequence>TVEATYTVQQADIDGDGIDLNGLVDGDGDVDNTATADSDETEEVSDSEDVPVCYDPVLSIDKVVLNVGGDGPDGVADEAGDEIEYRITVTNDGNVTLTNVTVVDPLTGEDVDVGDLAPGASYTILASYFVTQADIDGNGVDLNGDVDGDGDVDNTATADSNETDEVSDSEIVLIDYSPDIDLEKYVDVGQGFEDADQPTGTEVDIAGGMADFMITIENTGNVTLTEVTISDTDTFGTVIDGMTLQDLYNAGYDLQESITNDGILEVGETATLLYSMALTAGQHINTADVTTAEGVSDEDLAHYFGLVNEGPGVRTPGGWGNSFKLQSFWNGNPDDQVPYEGKPGFPDGELLYAVDSTGNGAIDGADKKGLLLGDFNGDGLEGAGETTIFISYEIALAMVQNANWGPKQDKVDDVARHAVATWLNFLAGNNIGDDSDGTPKDWLEEAVAWLLANGDKNDDGVFGDYDIVRAKDKPWNQDVNGVESGSEILDALDEYNNHGTIDGVIYAHDADDAAFQTALAIYNDEFLFV</sequence>
<name>A0A6M0QWW5_9RHOB</name>
<evidence type="ECO:0000313" key="4">
    <source>
        <dbReference type="EMBL" id="NEY91421.1"/>
    </source>
</evidence>
<dbReference type="NCBIfam" id="TIGR01451">
    <property type="entry name" value="B_ant_repeat"/>
    <property type="match status" value="1"/>
</dbReference>
<dbReference type="EMBL" id="JAAIVJ010000008">
    <property type="protein sequence ID" value="NEY91421.1"/>
    <property type="molecule type" value="Genomic_DNA"/>
</dbReference>
<feature type="region of interest" description="Disordered" evidence="1">
    <location>
        <begin position="144"/>
        <end position="165"/>
    </location>
</feature>
<evidence type="ECO:0000313" key="5">
    <source>
        <dbReference type="Proteomes" id="UP000477782"/>
    </source>
</evidence>
<feature type="domain" description="DUF7507" evidence="3">
    <location>
        <begin position="77"/>
        <end position="149"/>
    </location>
</feature>
<organism evidence="4 5">
    <name type="scientific">Tabrizicola oligotrophica</name>
    <dbReference type="NCBI Taxonomy" id="2710650"/>
    <lineage>
        <taxon>Bacteria</taxon>
        <taxon>Pseudomonadati</taxon>
        <taxon>Pseudomonadota</taxon>
        <taxon>Alphaproteobacteria</taxon>
        <taxon>Rhodobacterales</taxon>
        <taxon>Paracoccaceae</taxon>
        <taxon>Tabrizicola</taxon>
    </lineage>
</organism>
<dbReference type="InterPro" id="IPR055354">
    <property type="entry name" value="DUF7507"/>
</dbReference>
<proteinExistence type="predicted"/>
<evidence type="ECO:0000256" key="1">
    <source>
        <dbReference type="SAM" id="MobiDB-lite"/>
    </source>
</evidence>
<comment type="caution">
    <text evidence="4">The sequence shown here is derived from an EMBL/GenBank/DDBJ whole genome shotgun (WGS) entry which is preliminary data.</text>
</comment>
<dbReference type="AlphaFoldDB" id="A0A6M0QWW5"/>
<dbReference type="Pfam" id="PF24346">
    <property type="entry name" value="DUF7507"/>
    <property type="match status" value="1"/>
</dbReference>
<keyword evidence="5" id="KW-1185">Reference proteome</keyword>
<protein>
    <submittedName>
        <fullName evidence="4">DUF11 domain-containing protein</fullName>
    </submittedName>
</protein>
<feature type="non-terminal residue" evidence="4">
    <location>
        <position position="1"/>
    </location>
</feature>
<dbReference type="InterPro" id="IPR013783">
    <property type="entry name" value="Ig-like_fold"/>
</dbReference>